<evidence type="ECO:0000313" key="5">
    <source>
        <dbReference type="EMBL" id="TDT72254.1"/>
    </source>
</evidence>
<comment type="caution">
    <text evidence="5">The sequence shown here is derived from an EMBL/GenBank/DDBJ whole genome shotgun (WGS) entry which is preliminary data.</text>
</comment>
<gene>
    <name evidence="5" type="ORF">EV215_0042</name>
</gene>
<reference evidence="5 6" key="1">
    <citation type="submission" date="2019-03" db="EMBL/GenBank/DDBJ databases">
        <title>Genomic Encyclopedia of Type Strains, Phase IV (KMG-IV): sequencing the most valuable type-strain genomes for metagenomic binning, comparative biology and taxonomic classification.</title>
        <authorList>
            <person name="Goeker M."/>
        </authorList>
    </citation>
    <scope>NUCLEOTIDE SEQUENCE [LARGE SCALE GENOMIC DNA]</scope>
    <source>
        <strain evidence="5 6">DSM 100055</strain>
    </source>
</reference>
<dbReference type="GO" id="GO:0046872">
    <property type="term" value="F:metal ion binding"/>
    <property type="evidence" value="ECO:0007669"/>
    <property type="project" value="UniProtKB-KW"/>
</dbReference>
<sequence length="235" mass="27754">MYKNYIFDLYGTLIDINTDENKQELWEILSSFYSYNGAIYSADELKKSYLNKAKKYYEANKSEAPDIKIEKVFEELYLDKTLDISQELILSTCKLFRILSTKYIKLYENVKPLLEILKKQNKKIFLLSNAQREFTLPELEYLDIKKYFDGIYISSDYEVGKPSVKFFEELIKKEKIKIKESIMVGNDYRTDIEGAERMGMDSIYLHTNLSPDITENIPAKFKIYDNDILKIPSFE</sequence>
<evidence type="ECO:0000256" key="2">
    <source>
        <dbReference type="ARBA" id="ARBA00022723"/>
    </source>
</evidence>
<dbReference type="InterPro" id="IPR036412">
    <property type="entry name" value="HAD-like_sf"/>
</dbReference>
<proteinExistence type="predicted"/>
<evidence type="ECO:0000256" key="3">
    <source>
        <dbReference type="ARBA" id="ARBA00022801"/>
    </source>
</evidence>
<dbReference type="Gene3D" id="1.10.150.520">
    <property type="match status" value="1"/>
</dbReference>
<keyword evidence="6" id="KW-1185">Reference proteome</keyword>
<dbReference type="Proteomes" id="UP000294678">
    <property type="component" value="Unassembled WGS sequence"/>
</dbReference>
<dbReference type="GO" id="GO:0016791">
    <property type="term" value="F:phosphatase activity"/>
    <property type="evidence" value="ECO:0007669"/>
    <property type="project" value="TreeGrafter"/>
</dbReference>
<evidence type="ECO:0000256" key="1">
    <source>
        <dbReference type="ARBA" id="ARBA00001946"/>
    </source>
</evidence>
<name>A0AA46E005_9FUSO</name>
<evidence type="ECO:0000256" key="4">
    <source>
        <dbReference type="ARBA" id="ARBA00022842"/>
    </source>
</evidence>
<organism evidence="5 6">
    <name type="scientific">Hypnocyclicus thermotrophus</name>
    <dbReference type="NCBI Taxonomy" id="1627895"/>
    <lineage>
        <taxon>Bacteria</taxon>
        <taxon>Fusobacteriati</taxon>
        <taxon>Fusobacteriota</taxon>
        <taxon>Fusobacteriia</taxon>
        <taxon>Fusobacteriales</taxon>
        <taxon>Fusobacteriaceae</taxon>
        <taxon>Hypnocyclicus</taxon>
    </lineage>
</organism>
<dbReference type="InterPro" id="IPR051400">
    <property type="entry name" value="HAD-like_hydrolase"/>
</dbReference>
<dbReference type="Pfam" id="PF00702">
    <property type="entry name" value="Hydrolase"/>
    <property type="match status" value="1"/>
</dbReference>
<keyword evidence="4" id="KW-0460">Magnesium</keyword>
<dbReference type="PANTHER" id="PTHR46470">
    <property type="entry name" value="N-ACYLNEURAMINATE-9-PHOSPHATASE"/>
    <property type="match status" value="1"/>
</dbReference>
<dbReference type="Gene3D" id="3.40.50.1000">
    <property type="entry name" value="HAD superfamily/HAD-like"/>
    <property type="match status" value="1"/>
</dbReference>
<dbReference type="SFLD" id="SFLDG01129">
    <property type="entry name" value="C1.5:_HAD__Beta-PGM__Phosphata"/>
    <property type="match status" value="1"/>
</dbReference>
<dbReference type="CDD" id="cd01427">
    <property type="entry name" value="HAD_like"/>
    <property type="match status" value="1"/>
</dbReference>
<dbReference type="SUPFAM" id="SSF56784">
    <property type="entry name" value="HAD-like"/>
    <property type="match status" value="1"/>
</dbReference>
<dbReference type="NCBIfam" id="TIGR01549">
    <property type="entry name" value="HAD-SF-IA-v1"/>
    <property type="match status" value="1"/>
</dbReference>
<evidence type="ECO:0000313" key="6">
    <source>
        <dbReference type="Proteomes" id="UP000294678"/>
    </source>
</evidence>
<dbReference type="RefSeq" id="WP_134111786.1">
    <property type="nucleotide sequence ID" value="NZ_SOBG01000001.1"/>
</dbReference>
<comment type="cofactor">
    <cofactor evidence="1">
        <name>Mg(2+)</name>
        <dbReference type="ChEBI" id="CHEBI:18420"/>
    </cofactor>
</comment>
<dbReference type="EMBL" id="SOBG01000001">
    <property type="protein sequence ID" value="TDT72254.1"/>
    <property type="molecule type" value="Genomic_DNA"/>
</dbReference>
<dbReference type="PANTHER" id="PTHR46470:SF2">
    <property type="entry name" value="GLYCERALDEHYDE 3-PHOSPHATE PHOSPHATASE"/>
    <property type="match status" value="1"/>
</dbReference>
<dbReference type="GO" id="GO:0044281">
    <property type="term" value="P:small molecule metabolic process"/>
    <property type="evidence" value="ECO:0007669"/>
    <property type="project" value="UniProtKB-ARBA"/>
</dbReference>
<dbReference type="AlphaFoldDB" id="A0AA46E005"/>
<keyword evidence="3 5" id="KW-0378">Hydrolase</keyword>
<dbReference type="InterPro" id="IPR023214">
    <property type="entry name" value="HAD_sf"/>
</dbReference>
<dbReference type="InterPro" id="IPR006439">
    <property type="entry name" value="HAD-SF_hydro_IA"/>
</dbReference>
<accession>A0AA46E005</accession>
<protein>
    <submittedName>
        <fullName evidence="5">Hydrolase of the HAD superfamily</fullName>
    </submittedName>
</protein>
<dbReference type="SFLD" id="SFLDS00003">
    <property type="entry name" value="Haloacid_Dehalogenase"/>
    <property type="match status" value="1"/>
</dbReference>
<keyword evidence="2" id="KW-0479">Metal-binding</keyword>